<feature type="compositionally biased region" description="Basic residues" evidence="1">
    <location>
        <begin position="74"/>
        <end position="86"/>
    </location>
</feature>
<organism evidence="2 3">
    <name type="scientific">Blyttiomyces helicus</name>
    <dbReference type="NCBI Taxonomy" id="388810"/>
    <lineage>
        <taxon>Eukaryota</taxon>
        <taxon>Fungi</taxon>
        <taxon>Fungi incertae sedis</taxon>
        <taxon>Chytridiomycota</taxon>
        <taxon>Chytridiomycota incertae sedis</taxon>
        <taxon>Chytridiomycetes</taxon>
        <taxon>Chytridiomycetes incertae sedis</taxon>
        <taxon>Blyttiomyces</taxon>
    </lineage>
</organism>
<keyword evidence="3" id="KW-1185">Reference proteome</keyword>
<sequence length="635" mass="68103">MSTNSQLRAPRSLPSQDTRAATVSEARVPPGPAVPERVSAGCKKDGSLSSKQSPASSSAQPLFVGDLPAPERRRGCRGGVKARKRQAGALARAWREGAKAARQDKNPYFRRPASHSSSAPSTFGRSDAALASSSTPSRVAGELPTPDHRRQTHRGTRGGVRTLQRQARARADASDASTNAAGPQQSEHTVHRSANARSTVLKFEEGSLPPLPHPPATPNLVAGDPPAPANRRRRGNRGGGKVRALAHASGAPHGSTHASRPQQNTPAVRSASNTLHHSYPDARREVVAPAVRVGVLAVSSVAQPPPWRDPTLNAQPPTGSTHAARPQQNTAAVRSESNAPSTLHHSYPDARREVVAPPVRVGVRAFSSAPVRPPPWRDLTLNVQPPATRDPIVGEPGRVQKRGCRGGRGRPSKRRQASAAGEASASGGRASRLEQIHRTLEDLRHAILPSDRASTFYRLYREALQRSAETEEAEDVGVQMEESKDEEEFEDLEEFEDVDVNVEGDYEVVVKMEECEGAELKAEVAEDVVIKAEQAEDVEDAAASDALHAVVERTRAGTGLDPDTLIKTEPNDAGSYLAVPSNAYAAPARMEADARGRDSILAREFDAIDRGFWGVGGFGQVEGTHPYYEFDTMRT</sequence>
<feature type="compositionally biased region" description="Polar residues" evidence="1">
    <location>
        <begin position="1"/>
        <end position="21"/>
    </location>
</feature>
<evidence type="ECO:0000313" key="2">
    <source>
        <dbReference type="EMBL" id="RKO90576.1"/>
    </source>
</evidence>
<feature type="region of interest" description="Disordered" evidence="1">
    <location>
        <begin position="468"/>
        <end position="490"/>
    </location>
</feature>
<gene>
    <name evidence="2" type="ORF">BDK51DRAFT_46787</name>
</gene>
<protein>
    <submittedName>
        <fullName evidence="2">Uncharacterized protein</fullName>
    </submittedName>
</protein>
<evidence type="ECO:0000256" key="1">
    <source>
        <dbReference type="SAM" id="MobiDB-lite"/>
    </source>
</evidence>
<feature type="compositionally biased region" description="Polar residues" evidence="1">
    <location>
        <begin position="312"/>
        <end position="344"/>
    </location>
</feature>
<feature type="region of interest" description="Disordered" evidence="1">
    <location>
        <begin position="1"/>
        <end position="193"/>
    </location>
</feature>
<dbReference type="AlphaFoldDB" id="A0A4P9WJ11"/>
<dbReference type="EMBL" id="KZ995483">
    <property type="protein sequence ID" value="RKO90576.1"/>
    <property type="molecule type" value="Genomic_DNA"/>
</dbReference>
<feature type="compositionally biased region" description="Low complexity" evidence="1">
    <location>
        <begin position="417"/>
        <end position="430"/>
    </location>
</feature>
<feature type="region of interest" description="Disordered" evidence="1">
    <location>
        <begin position="205"/>
        <end position="274"/>
    </location>
</feature>
<feature type="compositionally biased region" description="Low complexity" evidence="1">
    <location>
        <begin position="110"/>
        <end position="121"/>
    </location>
</feature>
<feature type="compositionally biased region" description="Basic and acidic residues" evidence="1">
    <location>
        <begin position="93"/>
        <end position="107"/>
    </location>
</feature>
<evidence type="ECO:0000313" key="3">
    <source>
        <dbReference type="Proteomes" id="UP000269721"/>
    </source>
</evidence>
<accession>A0A4P9WJ11</accession>
<name>A0A4P9WJ11_9FUNG</name>
<proteinExistence type="predicted"/>
<feature type="compositionally biased region" description="Polar residues" evidence="1">
    <location>
        <begin position="256"/>
        <end position="274"/>
    </location>
</feature>
<reference evidence="3" key="1">
    <citation type="journal article" date="2018" name="Nat. Microbiol.">
        <title>Leveraging single-cell genomics to expand the fungal tree of life.</title>
        <authorList>
            <person name="Ahrendt S.R."/>
            <person name="Quandt C.A."/>
            <person name="Ciobanu D."/>
            <person name="Clum A."/>
            <person name="Salamov A."/>
            <person name="Andreopoulos B."/>
            <person name="Cheng J.F."/>
            <person name="Woyke T."/>
            <person name="Pelin A."/>
            <person name="Henrissat B."/>
            <person name="Reynolds N.K."/>
            <person name="Benny G.L."/>
            <person name="Smith M.E."/>
            <person name="James T.Y."/>
            <person name="Grigoriev I.V."/>
        </authorList>
    </citation>
    <scope>NUCLEOTIDE SEQUENCE [LARGE SCALE GENOMIC DNA]</scope>
</reference>
<feature type="region of interest" description="Disordered" evidence="1">
    <location>
        <begin position="302"/>
        <end position="351"/>
    </location>
</feature>
<dbReference type="Proteomes" id="UP000269721">
    <property type="component" value="Unassembled WGS sequence"/>
</dbReference>
<feature type="compositionally biased region" description="Basic residues" evidence="1">
    <location>
        <begin position="399"/>
        <end position="416"/>
    </location>
</feature>
<feature type="compositionally biased region" description="Low complexity" evidence="1">
    <location>
        <begin position="47"/>
        <end position="62"/>
    </location>
</feature>
<feature type="region of interest" description="Disordered" evidence="1">
    <location>
        <begin position="377"/>
        <end position="432"/>
    </location>
</feature>